<evidence type="ECO:0000313" key="2">
    <source>
        <dbReference type="Proteomes" id="UP000321306"/>
    </source>
</evidence>
<dbReference type="AlphaFoldDB" id="A0A511NAL1"/>
<dbReference type="SUPFAM" id="SSF81901">
    <property type="entry name" value="HCP-like"/>
    <property type="match status" value="1"/>
</dbReference>
<dbReference type="InterPro" id="IPR011990">
    <property type="entry name" value="TPR-like_helical_dom_sf"/>
</dbReference>
<dbReference type="InterPro" id="IPR053301">
    <property type="entry name" value="F-box_motif"/>
</dbReference>
<name>A0A511NAL1_DEIC1</name>
<dbReference type="InterPro" id="IPR006597">
    <property type="entry name" value="Sel1-like"/>
</dbReference>
<protein>
    <recommendedName>
        <fullName evidence="3">Sel1 repeat family protein</fullName>
    </recommendedName>
</protein>
<dbReference type="OrthoDB" id="288878at2"/>
<organism evidence="1 2">
    <name type="scientific">Deinococcus cellulosilyticus (strain DSM 18568 / NBRC 106333 / KACC 11606 / 5516J-15)</name>
    <dbReference type="NCBI Taxonomy" id="1223518"/>
    <lineage>
        <taxon>Bacteria</taxon>
        <taxon>Thermotogati</taxon>
        <taxon>Deinococcota</taxon>
        <taxon>Deinococci</taxon>
        <taxon>Deinococcales</taxon>
        <taxon>Deinococcaceae</taxon>
        <taxon>Deinococcus</taxon>
    </lineage>
</organism>
<dbReference type="Gene3D" id="1.25.40.10">
    <property type="entry name" value="Tetratricopeptide repeat domain"/>
    <property type="match status" value="1"/>
</dbReference>
<dbReference type="Proteomes" id="UP000321306">
    <property type="component" value="Unassembled WGS sequence"/>
</dbReference>
<keyword evidence="2" id="KW-1185">Reference proteome</keyword>
<comment type="caution">
    <text evidence="1">The sequence shown here is derived from an EMBL/GenBank/DDBJ whole genome shotgun (WGS) entry which is preliminary data.</text>
</comment>
<dbReference type="PANTHER" id="PTHR45088:SF1">
    <property type="entry name" value="OS04G0476000 PROTEIN"/>
    <property type="match status" value="1"/>
</dbReference>
<dbReference type="Pfam" id="PF08238">
    <property type="entry name" value="Sel1"/>
    <property type="match status" value="3"/>
</dbReference>
<dbReference type="RefSeq" id="WP_146891258.1">
    <property type="nucleotide sequence ID" value="NZ_BJXB01000046.1"/>
</dbReference>
<dbReference type="SMART" id="SM00671">
    <property type="entry name" value="SEL1"/>
    <property type="match status" value="3"/>
</dbReference>
<proteinExistence type="predicted"/>
<reference evidence="1 2" key="1">
    <citation type="submission" date="2019-07" db="EMBL/GenBank/DDBJ databases">
        <title>Whole genome shotgun sequence of Deinococcus cellulosilyticus NBRC 106333.</title>
        <authorList>
            <person name="Hosoyama A."/>
            <person name="Uohara A."/>
            <person name="Ohji S."/>
            <person name="Ichikawa N."/>
        </authorList>
    </citation>
    <scope>NUCLEOTIDE SEQUENCE [LARGE SCALE GENOMIC DNA]</scope>
    <source>
        <strain evidence="1 2">NBRC 106333</strain>
    </source>
</reference>
<dbReference type="PANTHER" id="PTHR45088">
    <property type="entry name" value="OSJNBA0022H21.17 PROTEIN"/>
    <property type="match status" value="1"/>
</dbReference>
<sequence>MKVWVGFLLLLGSAQAESLSDLREAAVQSKPAVQFQLAMQYDLLGFPANAQYWLFRAARGGSGTAQYNLYQRYRTGKTVQQNPQKALRWLKAAACSGLVNAQTQLALELETQDPVQAYLWLLQASKQNYPAALTALEKLQPTIQPLLPTGTETLPLPCSRPT</sequence>
<evidence type="ECO:0000313" key="1">
    <source>
        <dbReference type="EMBL" id="GEM49862.1"/>
    </source>
</evidence>
<dbReference type="EMBL" id="BJXB01000046">
    <property type="protein sequence ID" value="GEM49862.1"/>
    <property type="molecule type" value="Genomic_DNA"/>
</dbReference>
<gene>
    <name evidence="1" type="ORF">DC3_54970</name>
</gene>
<accession>A0A511NAL1</accession>
<evidence type="ECO:0008006" key="3">
    <source>
        <dbReference type="Google" id="ProtNLM"/>
    </source>
</evidence>